<name>A0A8T0R9I2_PANVG</name>
<feature type="compositionally biased region" description="Polar residues" evidence="4">
    <location>
        <begin position="284"/>
        <end position="315"/>
    </location>
</feature>
<protein>
    <recommendedName>
        <fullName evidence="5">YTH domain-containing protein</fullName>
    </recommendedName>
</protein>
<feature type="compositionally biased region" description="Pro residues" evidence="4">
    <location>
        <begin position="1"/>
        <end position="14"/>
    </location>
</feature>
<organism evidence="6 7">
    <name type="scientific">Panicum virgatum</name>
    <name type="common">Blackwell switchgrass</name>
    <dbReference type="NCBI Taxonomy" id="38727"/>
    <lineage>
        <taxon>Eukaryota</taxon>
        <taxon>Viridiplantae</taxon>
        <taxon>Streptophyta</taxon>
        <taxon>Embryophyta</taxon>
        <taxon>Tracheophyta</taxon>
        <taxon>Spermatophyta</taxon>
        <taxon>Magnoliopsida</taxon>
        <taxon>Liliopsida</taxon>
        <taxon>Poales</taxon>
        <taxon>Poaceae</taxon>
        <taxon>PACMAD clade</taxon>
        <taxon>Panicoideae</taxon>
        <taxon>Panicodae</taxon>
        <taxon>Paniceae</taxon>
        <taxon>Panicinae</taxon>
        <taxon>Panicum</taxon>
        <taxon>Panicum sect. Hiantes</taxon>
    </lineage>
</organism>
<keyword evidence="2" id="KW-0963">Cytoplasm</keyword>
<dbReference type="PANTHER" id="PTHR12357:SF64">
    <property type="entry name" value="YTH DOMAIN-CONTAINING FAMILY PROTEIN"/>
    <property type="match status" value="1"/>
</dbReference>
<gene>
    <name evidence="6" type="ORF">PVAP13_6KG108200</name>
</gene>
<evidence type="ECO:0000256" key="2">
    <source>
        <dbReference type="ARBA" id="ARBA00022490"/>
    </source>
</evidence>
<feature type="region of interest" description="Disordered" evidence="4">
    <location>
        <begin position="130"/>
        <end position="154"/>
    </location>
</feature>
<keyword evidence="3" id="KW-0694">RNA-binding</keyword>
<sequence length="848" mass="92316">MLKPSPGGPTPPIPTRATAPGSPPPWPPRRRRPSRAPQVRPPSVPGLDWGLTFPFFCLCVCSGAAAAARDCPGLVLGFHTPPPPPPAPTGRIRREFAARGSDLGRGSLAEPPEAARHGFLDQDWFSGALDSGGSGEPRARRRAGLAGWRGEGGSRAELAGWDSAVRWLRVAVRPLRKGRGVFSFLFRFSVCGATGVRGTVLHELAAGAVKLAPVRVGRTVACSQWVSSASDEHGPAHKRDLSKLLDGVMRACCCCCTEHSKPHDLAVQCTYSVIPLQSEAVLENNPSKSASSKDQILSGTENTNASNARGATSIKSPKGAHEKAGSVGKGGEQPYLYLHNVYAPQPQALYPGGYMNPSGQWEEYPHYVNMEGLHSVSPGIYNDNQSLMLSPGYANNPQMMYGAYSSVSTVGDGQQYLPMHFPFSSSYYQPPASPSMGYSNSVTGISQGDPMLQPEYFLPDGILYSPTPGYHQPFSSFDRAPTQPNNTPGLFGQGNMPLASGMHHGSAYGPGSYKVRQQGSKFGGTTSWSSGRRFGAFDFSANQQRGMPFGSHNGSLEFMNEQNRGPRATKPKIQDTENSSGDEKSEKTVPLIDSELYNRPDFITEYKDAKFFVIKSYTEDHVHRSIKYSVWASTASGNRKLDSAYRAAKEKEEHCPIFLFFSVNGSGQFCGVAEMIGPVDFDRSVDYWQQDKWSGQFPVKWHIIKDVPNNLLRHIILENNDNKPVTNSRDTQEVKLEQGLQMLTIFKNHEAETTILEDFDFYEQREKALQENRRQQQPGSADPQKPADTKEAVANMSDAFAKVQLKETENSGKPQKAEGVSAENGTTATAKVEEGDANAKAGPVEESG</sequence>
<evidence type="ECO:0000259" key="5">
    <source>
        <dbReference type="PROSITE" id="PS50882"/>
    </source>
</evidence>
<evidence type="ECO:0000313" key="6">
    <source>
        <dbReference type="EMBL" id="KAG2582431.1"/>
    </source>
</evidence>
<feature type="region of interest" description="Disordered" evidence="4">
    <location>
        <begin position="284"/>
        <end position="327"/>
    </location>
</feature>
<dbReference type="InterPro" id="IPR045168">
    <property type="entry name" value="YTH_prot"/>
</dbReference>
<dbReference type="PANTHER" id="PTHR12357">
    <property type="entry name" value="YTH YT521-B HOMOLOGY DOMAIN-CONTAINING"/>
    <property type="match status" value="1"/>
</dbReference>
<proteinExistence type="predicted"/>
<keyword evidence="7" id="KW-1185">Reference proteome</keyword>
<dbReference type="GO" id="GO:0061157">
    <property type="term" value="P:mRNA destabilization"/>
    <property type="evidence" value="ECO:0007669"/>
    <property type="project" value="TreeGrafter"/>
</dbReference>
<accession>A0A8T0R9I2</accession>
<dbReference type="PROSITE" id="PS50882">
    <property type="entry name" value="YTH"/>
    <property type="match status" value="1"/>
</dbReference>
<dbReference type="EMBL" id="CM029047">
    <property type="protein sequence ID" value="KAG2582431.1"/>
    <property type="molecule type" value="Genomic_DNA"/>
</dbReference>
<evidence type="ECO:0000256" key="4">
    <source>
        <dbReference type="SAM" id="MobiDB-lite"/>
    </source>
</evidence>
<dbReference type="Proteomes" id="UP000823388">
    <property type="component" value="Chromosome 6K"/>
</dbReference>
<feature type="domain" description="YTH" evidence="5">
    <location>
        <begin position="609"/>
        <end position="746"/>
    </location>
</feature>
<reference evidence="6" key="1">
    <citation type="submission" date="2020-05" db="EMBL/GenBank/DDBJ databases">
        <title>WGS assembly of Panicum virgatum.</title>
        <authorList>
            <person name="Lovell J.T."/>
            <person name="Jenkins J."/>
            <person name="Shu S."/>
            <person name="Juenger T.E."/>
            <person name="Schmutz J."/>
        </authorList>
    </citation>
    <scope>NUCLEOTIDE SEQUENCE</scope>
    <source>
        <strain evidence="6">AP13</strain>
    </source>
</reference>
<dbReference type="Pfam" id="PF04146">
    <property type="entry name" value="YTH"/>
    <property type="match status" value="1"/>
</dbReference>
<comment type="subcellular location">
    <subcellularLocation>
        <location evidence="1">Cytoplasm</location>
    </subcellularLocation>
</comment>
<dbReference type="Gene3D" id="3.10.590.10">
    <property type="entry name" value="ph1033 like domains"/>
    <property type="match status" value="1"/>
</dbReference>
<feature type="region of interest" description="Disordered" evidence="4">
    <location>
        <begin position="548"/>
        <end position="587"/>
    </location>
</feature>
<feature type="region of interest" description="Disordered" evidence="4">
    <location>
        <begin position="769"/>
        <end position="848"/>
    </location>
</feature>
<evidence type="ECO:0000313" key="7">
    <source>
        <dbReference type="Proteomes" id="UP000823388"/>
    </source>
</evidence>
<dbReference type="InterPro" id="IPR007275">
    <property type="entry name" value="YTH_domain"/>
</dbReference>
<dbReference type="FunFam" id="3.10.590.10:FF:000001">
    <property type="entry name" value="YTH domain family 1, isoform CRA_a"/>
    <property type="match status" value="1"/>
</dbReference>
<dbReference type="GO" id="GO:0003729">
    <property type="term" value="F:mRNA binding"/>
    <property type="evidence" value="ECO:0007669"/>
    <property type="project" value="TreeGrafter"/>
</dbReference>
<dbReference type="AlphaFoldDB" id="A0A8T0R9I2"/>
<comment type="caution">
    <text evidence="6">The sequence shown here is derived from an EMBL/GenBank/DDBJ whole genome shotgun (WGS) entry which is preliminary data.</text>
</comment>
<evidence type="ECO:0000256" key="1">
    <source>
        <dbReference type="ARBA" id="ARBA00004496"/>
    </source>
</evidence>
<dbReference type="CDD" id="cd21134">
    <property type="entry name" value="YTH"/>
    <property type="match status" value="1"/>
</dbReference>
<dbReference type="GO" id="GO:0005737">
    <property type="term" value="C:cytoplasm"/>
    <property type="evidence" value="ECO:0007669"/>
    <property type="project" value="UniProtKB-SubCell"/>
</dbReference>
<evidence type="ECO:0000256" key="3">
    <source>
        <dbReference type="ARBA" id="ARBA00022884"/>
    </source>
</evidence>
<feature type="region of interest" description="Disordered" evidence="4">
    <location>
        <begin position="1"/>
        <end position="41"/>
    </location>
</feature>